<evidence type="ECO:0000259" key="2">
    <source>
        <dbReference type="Pfam" id="PF02752"/>
    </source>
</evidence>
<evidence type="ECO:0000313" key="4">
    <source>
        <dbReference type="Proteomes" id="UP001479436"/>
    </source>
</evidence>
<feature type="domain" description="Arrestin-like N-terminal" evidence="1">
    <location>
        <begin position="52"/>
        <end position="141"/>
    </location>
</feature>
<comment type="caution">
    <text evidence="3">The sequence shown here is derived from an EMBL/GenBank/DDBJ whole genome shotgun (WGS) entry which is preliminary data.</text>
</comment>
<evidence type="ECO:0008006" key="5">
    <source>
        <dbReference type="Google" id="ProtNLM"/>
    </source>
</evidence>
<gene>
    <name evidence="3" type="ORF">K7432_008019</name>
</gene>
<dbReference type="PANTHER" id="PTHR11188:SF17">
    <property type="entry name" value="FI21816P1"/>
    <property type="match status" value="1"/>
</dbReference>
<dbReference type="InterPro" id="IPR050357">
    <property type="entry name" value="Arrestin_domain-protein"/>
</dbReference>
<dbReference type="Gene3D" id="2.60.40.640">
    <property type="match status" value="1"/>
</dbReference>
<dbReference type="EMBL" id="JASJQH010007301">
    <property type="protein sequence ID" value="KAK9711106.1"/>
    <property type="molecule type" value="Genomic_DNA"/>
</dbReference>
<evidence type="ECO:0000259" key="1">
    <source>
        <dbReference type="Pfam" id="PF00339"/>
    </source>
</evidence>
<evidence type="ECO:0000313" key="3">
    <source>
        <dbReference type="EMBL" id="KAK9711106.1"/>
    </source>
</evidence>
<accession>A0ABR2VZF6</accession>
<dbReference type="InterPro" id="IPR011022">
    <property type="entry name" value="Arrestin_C-like"/>
</dbReference>
<reference evidence="3 4" key="1">
    <citation type="submission" date="2023-04" db="EMBL/GenBank/DDBJ databases">
        <title>Genome of Basidiobolus ranarum AG-B5.</title>
        <authorList>
            <person name="Stajich J.E."/>
            <person name="Carter-House D."/>
            <person name="Gryganskyi A."/>
        </authorList>
    </citation>
    <scope>NUCLEOTIDE SEQUENCE [LARGE SCALE GENOMIC DNA]</scope>
    <source>
        <strain evidence="3 4">AG-B5</strain>
    </source>
</reference>
<dbReference type="PANTHER" id="PTHR11188">
    <property type="entry name" value="ARRESTIN DOMAIN CONTAINING PROTEIN"/>
    <property type="match status" value="1"/>
</dbReference>
<proteinExistence type="predicted"/>
<dbReference type="Pfam" id="PF00339">
    <property type="entry name" value="Arrestin_N"/>
    <property type="match status" value="1"/>
</dbReference>
<protein>
    <recommendedName>
        <fullName evidence="5">Arrestin-like N-terminal domain-containing protein</fullName>
    </recommendedName>
</protein>
<organism evidence="3 4">
    <name type="scientific">Basidiobolus ranarum</name>
    <dbReference type="NCBI Taxonomy" id="34480"/>
    <lineage>
        <taxon>Eukaryota</taxon>
        <taxon>Fungi</taxon>
        <taxon>Fungi incertae sedis</taxon>
        <taxon>Zoopagomycota</taxon>
        <taxon>Entomophthoromycotina</taxon>
        <taxon>Basidiobolomycetes</taxon>
        <taxon>Basidiobolales</taxon>
        <taxon>Basidiobolaceae</taxon>
        <taxon>Basidiobolus</taxon>
    </lineage>
</organism>
<dbReference type="Pfam" id="PF02752">
    <property type="entry name" value="Arrestin_C"/>
    <property type="match status" value="1"/>
</dbReference>
<keyword evidence="4" id="KW-1185">Reference proteome</keyword>
<feature type="domain" description="Arrestin C-terminal-like" evidence="2">
    <location>
        <begin position="166"/>
        <end position="292"/>
    </location>
</feature>
<sequence length="323" mass="37478">MQSQDTLDIQLGNDCIVLRGNSQESAGCVLRGHMTMTLKRDARINCIMVSFNGNAFINADKFYRDTFFTYQQKYLELPEGEFHKFQKGIYKYDFEIALNGNMPESVRARRGSVSYLLGGLIKRQGMRSTIRVEKCIQVERTLSPTSFEWEQPVHRTGELLNQCQFYVFLPTTSYTFGDIIPFNIDMIPLRAGVRMKKVHLRLMEATKYRTALKIWSKTHVHRVSRLNCTWTMGIKASQLLELKIPTDSQLIDVDSSTDYVRLKHYLSIRLDLVDSFGDCQYLMLRVPVRIFSEHLKGIDDSLPTYDNAVLHPPKYEEFRSLPF</sequence>
<name>A0ABR2VZF6_9FUNG</name>
<dbReference type="Proteomes" id="UP001479436">
    <property type="component" value="Unassembled WGS sequence"/>
</dbReference>
<dbReference type="InterPro" id="IPR014752">
    <property type="entry name" value="Arrestin-like_C"/>
</dbReference>
<dbReference type="InterPro" id="IPR011021">
    <property type="entry name" value="Arrestin-like_N"/>
</dbReference>